<evidence type="ECO:0000313" key="10">
    <source>
        <dbReference type="EMBL" id="CAK9193608.1"/>
    </source>
</evidence>
<dbReference type="Pfam" id="PF00072">
    <property type="entry name" value="Response_reg"/>
    <property type="match status" value="1"/>
</dbReference>
<evidence type="ECO:0000256" key="7">
    <source>
        <dbReference type="SAM" id="MobiDB-lite"/>
    </source>
</evidence>
<dbReference type="EC" id="2.7.13.3" evidence="2"/>
<dbReference type="InterPro" id="IPR001789">
    <property type="entry name" value="Sig_transdc_resp-reg_receiver"/>
</dbReference>
<keyword evidence="3 6" id="KW-0597">Phosphoprotein</keyword>
<dbReference type="SMART" id="SM00388">
    <property type="entry name" value="HisKA"/>
    <property type="match status" value="1"/>
</dbReference>
<dbReference type="Gene3D" id="3.30.450.20">
    <property type="entry name" value="PAS domain"/>
    <property type="match status" value="1"/>
</dbReference>
<sequence length="834" mass="90205">MSLLAYGQGMLAGEIGVGAGFTETWASTHPIYPRGEDGWADGGREAGGGGGGGGSSNIHGDGGDGFENSLGGHDFLSLLAAGAPDDEVPQPETSQPIRRVLHWDSPPQSPGAVFVHLPYSVLQIVATSTKADIVVVGVVQKNQERVMEILLCVPRCMGLDLIEFSPDVLSAINGRVTHTEGLNLGKELTETLEGQPQAFIGHHFPLERYQGIFFALWRDSSCIPSTAEAIFADAVLSLPMLLSNRIEARKYERLGKRFDVILKLMPQAVVFVDDEMAQVVINPAAAELLELPSHGEVEPSRVAGAMKKFVDSSVTRTDPQQWLKALTGTEDQEIEEEWELSAPRRVLHVRSYPVSSVSAHGRLWLYEDVTADRDACEAIQAANRAKSQFLAMMSHELRTPMTGVLGMLDLLHLTNLVPQQQEYLKIMQESAEGLMQVINNILDFCKMEASRLLLEEIDFSLGDLFDQVASLHEKRVAEKGLKLIIQGEAGANVAVRGDPVRLRQVIVNLVSNAIKFTETGSITVTWQYIPPPPMVDPAAIASNFQESSKTLNRSLGGSAPLEAELHGTKPAVSGNVSVESAAEISQGSTAKDKNIWLKVKVSDTGVGIAKEQLESLFTASQPGAPRRDASGTGLGLAICKGLLALMQGRMLPPESELGKGTTVTVILPLRPAEDSSKLLLEHSPDKPVAPQQQQQPNNNSSKEQETKPHVSVLVAEDNKVNQLLIRKIFRHYGHEVELVGNGKLAVEAVQKKNYDLVLMDLQMPVLDGLSATRAIRALPLPVSKVPIYALSADALAPESGPMEETGLDGYLSKPIVWEAMSVVVEKVLASKASW</sequence>
<dbReference type="SUPFAM" id="SSF52172">
    <property type="entry name" value="CheY-like"/>
    <property type="match status" value="1"/>
</dbReference>
<dbReference type="SMART" id="SM00387">
    <property type="entry name" value="HATPase_c"/>
    <property type="match status" value="1"/>
</dbReference>
<keyword evidence="5" id="KW-0418">Kinase</keyword>
<keyword evidence="4" id="KW-0808">Transferase</keyword>
<feature type="region of interest" description="Disordered" evidence="7">
    <location>
        <begin position="37"/>
        <end position="63"/>
    </location>
</feature>
<dbReference type="InterPro" id="IPR003661">
    <property type="entry name" value="HisK_dim/P_dom"/>
</dbReference>
<feature type="domain" description="Histidine kinase" evidence="8">
    <location>
        <begin position="392"/>
        <end position="671"/>
    </location>
</feature>
<dbReference type="InterPro" id="IPR004358">
    <property type="entry name" value="Sig_transdc_His_kin-like_C"/>
</dbReference>
<gene>
    <name evidence="10" type="ORF">CSSPTR1EN2_LOCUS2111</name>
</gene>
<comment type="catalytic activity">
    <reaction evidence="1">
        <text>ATP + protein L-histidine = ADP + protein N-phospho-L-histidine.</text>
        <dbReference type="EC" id="2.7.13.3"/>
    </reaction>
</comment>
<dbReference type="CDD" id="cd00082">
    <property type="entry name" value="HisKA"/>
    <property type="match status" value="1"/>
</dbReference>
<dbReference type="Gene3D" id="3.30.565.10">
    <property type="entry name" value="Histidine kinase-like ATPase, C-terminal domain"/>
    <property type="match status" value="1"/>
</dbReference>
<dbReference type="CDD" id="cd17546">
    <property type="entry name" value="REC_hyHK_CKI1_RcsC-like"/>
    <property type="match status" value="1"/>
</dbReference>
<dbReference type="Pfam" id="PF02518">
    <property type="entry name" value="HATPase_c"/>
    <property type="match status" value="1"/>
</dbReference>
<dbReference type="InterPro" id="IPR036097">
    <property type="entry name" value="HisK_dim/P_sf"/>
</dbReference>
<dbReference type="InterPro" id="IPR036890">
    <property type="entry name" value="HATPase_C_sf"/>
</dbReference>
<accession>A0ABP0TD56</accession>
<evidence type="ECO:0000256" key="2">
    <source>
        <dbReference type="ARBA" id="ARBA00012438"/>
    </source>
</evidence>
<dbReference type="EMBL" id="OZ019902">
    <property type="protein sequence ID" value="CAK9193608.1"/>
    <property type="molecule type" value="Genomic_DNA"/>
</dbReference>
<evidence type="ECO:0000259" key="9">
    <source>
        <dbReference type="PROSITE" id="PS50110"/>
    </source>
</evidence>
<dbReference type="PANTHER" id="PTHR43047">
    <property type="entry name" value="TWO-COMPONENT HISTIDINE PROTEIN KINASE"/>
    <property type="match status" value="1"/>
</dbReference>
<dbReference type="InterPro" id="IPR003594">
    <property type="entry name" value="HATPase_dom"/>
</dbReference>
<dbReference type="Proteomes" id="UP001497512">
    <property type="component" value="Chromosome 10"/>
</dbReference>
<dbReference type="Pfam" id="PF00512">
    <property type="entry name" value="HisKA"/>
    <property type="match status" value="1"/>
</dbReference>
<evidence type="ECO:0000256" key="5">
    <source>
        <dbReference type="ARBA" id="ARBA00022777"/>
    </source>
</evidence>
<dbReference type="Gene3D" id="3.40.50.2300">
    <property type="match status" value="1"/>
</dbReference>
<keyword evidence="11" id="KW-1185">Reference proteome</keyword>
<feature type="compositionally biased region" description="Low complexity" evidence="7">
    <location>
        <begin position="690"/>
        <end position="699"/>
    </location>
</feature>
<evidence type="ECO:0000256" key="3">
    <source>
        <dbReference type="ARBA" id="ARBA00022553"/>
    </source>
</evidence>
<name>A0ABP0TD56_9BRYO</name>
<dbReference type="SUPFAM" id="SSF47384">
    <property type="entry name" value="Homodimeric domain of signal transducing histidine kinase"/>
    <property type="match status" value="1"/>
</dbReference>
<dbReference type="SUPFAM" id="SSF55874">
    <property type="entry name" value="ATPase domain of HSP90 chaperone/DNA topoisomerase II/histidine kinase"/>
    <property type="match status" value="1"/>
</dbReference>
<feature type="modified residue" description="4-aspartylphosphate" evidence="6">
    <location>
        <position position="760"/>
    </location>
</feature>
<evidence type="ECO:0000313" key="11">
    <source>
        <dbReference type="Proteomes" id="UP001497512"/>
    </source>
</evidence>
<dbReference type="PANTHER" id="PTHR43047:SF73">
    <property type="entry name" value="HISTIDINE KINASE DOMAIN-CONTAINING PROTEIN"/>
    <property type="match status" value="1"/>
</dbReference>
<feature type="domain" description="Response regulatory" evidence="9">
    <location>
        <begin position="711"/>
        <end position="828"/>
    </location>
</feature>
<feature type="compositionally biased region" description="Gly residues" evidence="7">
    <location>
        <begin position="45"/>
        <end position="55"/>
    </location>
</feature>
<dbReference type="PROSITE" id="PS50109">
    <property type="entry name" value="HIS_KIN"/>
    <property type="match status" value="1"/>
</dbReference>
<feature type="region of interest" description="Disordered" evidence="7">
    <location>
        <begin position="682"/>
        <end position="708"/>
    </location>
</feature>
<organism evidence="10 11">
    <name type="scientific">Sphagnum troendelagicum</name>
    <dbReference type="NCBI Taxonomy" id="128251"/>
    <lineage>
        <taxon>Eukaryota</taxon>
        <taxon>Viridiplantae</taxon>
        <taxon>Streptophyta</taxon>
        <taxon>Embryophyta</taxon>
        <taxon>Bryophyta</taxon>
        <taxon>Sphagnophytina</taxon>
        <taxon>Sphagnopsida</taxon>
        <taxon>Sphagnales</taxon>
        <taxon>Sphagnaceae</taxon>
        <taxon>Sphagnum</taxon>
    </lineage>
</organism>
<evidence type="ECO:0000256" key="1">
    <source>
        <dbReference type="ARBA" id="ARBA00000085"/>
    </source>
</evidence>
<dbReference type="SMART" id="SM00448">
    <property type="entry name" value="REC"/>
    <property type="match status" value="1"/>
</dbReference>
<evidence type="ECO:0000256" key="4">
    <source>
        <dbReference type="ARBA" id="ARBA00022679"/>
    </source>
</evidence>
<reference evidence="10" key="1">
    <citation type="submission" date="2024-02" db="EMBL/GenBank/DDBJ databases">
        <authorList>
            <consortium name="ELIXIR-Norway"/>
            <consortium name="Elixir Norway"/>
        </authorList>
    </citation>
    <scope>NUCLEOTIDE SEQUENCE</scope>
</reference>
<dbReference type="PRINTS" id="PR00344">
    <property type="entry name" value="BCTRLSENSOR"/>
</dbReference>
<protein>
    <recommendedName>
        <fullName evidence="2">histidine kinase</fullName>
        <ecNumber evidence="2">2.7.13.3</ecNumber>
    </recommendedName>
</protein>
<dbReference type="InterPro" id="IPR011006">
    <property type="entry name" value="CheY-like_superfamily"/>
</dbReference>
<evidence type="ECO:0000256" key="6">
    <source>
        <dbReference type="PROSITE-ProRule" id="PRU00169"/>
    </source>
</evidence>
<dbReference type="PROSITE" id="PS50110">
    <property type="entry name" value="RESPONSE_REGULATORY"/>
    <property type="match status" value="1"/>
</dbReference>
<dbReference type="InterPro" id="IPR005467">
    <property type="entry name" value="His_kinase_dom"/>
</dbReference>
<dbReference type="Gene3D" id="1.10.287.130">
    <property type="match status" value="1"/>
</dbReference>
<evidence type="ECO:0000259" key="8">
    <source>
        <dbReference type="PROSITE" id="PS50109"/>
    </source>
</evidence>
<proteinExistence type="predicted"/>